<name>A0A0E9MM41_9SPHN</name>
<dbReference type="RefSeq" id="WP_046347307.1">
    <property type="nucleotide sequence ID" value="NZ_BBWU01000015.1"/>
</dbReference>
<keyword evidence="5 7" id="KW-0472">Membrane</keyword>
<comment type="subcellular location">
    <subcellularLocation>
        <location evidence="6">Cell membrane</location>
        <topology evidence="6">Multi-pass membrane protein</topology>
    </subcellularLocation>
    <subcellularLocation>
        <location evidence="1">Membrane</location>
        <topology evidence="1">Multi-pass membrane protein</topology>
    </subcellularLocation>
</comment>
<feature type="transmembrane region" description="Helical" evidence="7">
    <location>
        <begin position="181"/>
        <end position="204"/>
    </location>
</feature>
<feature type="transmembrane region" description="Helical" evidence="7">
    <location>
        <begin position="22"/>
        <end position="42"/>
    </location>
</feature>
<evidence type="ECO:0000313" key="10">
    <source>
        <dbReference type="Proteomes" id="UP000033202"/>
    </source>
</evidence>
<evidence type="ECO:0000256" key="7">
    <source>
        <dbReference type="SAM" id="Phobius"/>
    </source>
</evidence>
<dbReference type="AlphaFoldDB" id="A0A0E9MM41"/>
<dbReference type="InterPro" id="IPR024791">
    <property type="entry name" value="Cyt_c/ubiquinol_Oxase_su3"/>
</dbReference>
<organism evidence="9 10">
    <name type="scientific">Sphingomonas changbaiensis NBRC 104936</name>
    <dbReference type="NCBI Taxonomy" id="1219043"/>
    <lineage>
        <taxon>Bacteria</taxon>
        <taxon>Pseudomonadati</taxon>
        <taxon>Pseudomonadota</taxon>
        <taxon>Alphaproteobacteria</taxon>
        <taxon>Sphingomonadales</taxon>
        <taxon>Sphingomonadaceae</taxon>
        <taxon>Sphingomonas</taxon>
    </lineage>
</organism>
<sequence>MSEATPAFQFASVPQQREAATLGMWTFLATEVLFFGALIAAYSAYRIAWPDEIAAAARHTKVALGAINTAVLLTSSAFMASAVAFDEAKRRRPVVLCLLATAVLGLLFIGIKGYEYCLEYQEGLVPALNFQLGRYGGIGELFFLFYFFATGFHAVHLTIGIAMVVMLAVRTGAGHPPHAPVLRMVGLYWHFVDIVWIFLFPLIYLPGRVG</sequence>
<dbReference type="PROSITE" id="PS50253">
    <property type="entry name" value="COX3"/>
    <property type="match status" value="1"/>
</dbReference>
<evidence type="ECO:0000256" key="4">
    <source>
        <dbReference type="ARBA" id="ARBA00022989"/>
    </source>
</evidence>
<feature type="domain" description="Heme-copper oxidase subunit III family profile" evidence="8">
    <location>
        <begin position="1"/>
        <end position="208"/>
    </location>
</feature>
<proteinExistence type="inferred from homology"/>
<dbReference type="Proteomes" id="UP000033202">
    <property type="component" value="Unassembled WGS sequence"/>
</dbReference>
<dbReference type="Gene3D" id="1.20.120.80">
    <property type="entry name" value="Cytochrome c oxidase, subunit III, four-helix bundle"/>
    <property type="match status" value="1"/>
</dbReference>
<protein>
    <submittedName>
        <fullName evidence="9">Putative cytochrome c oxidase subunit III</fullName>
    </submittedName>
</protein>
<dbReference type="Pfam" id="PF00510">
    <property type="entry name" value="COX3"/>
    <property type="match status" value="1"/>
</dbReference>
<keyword evidence="10" id="KW-1185">Reference proteome</keyword>
<comment type="similarity">
    <text evidence="2 6">Belongs to the cytochrome c oxidase subunit 3 family.</text>
</comment>
<evidence type="ECO:0000256" key="1">
    <source>
        <dbReference type="ARBA" id="ARBA00004141"/>
    </source>
</evidence>
<evidence type="ECO:0000259" key="8">
    <source>
        <dbReference type="PROSITE" id="PS50253"/>
    </source>
</evidence>
<keyword evidence="3 6" id="KW-0812">Transmembrane</keyword>
<dbReference type="InterPro" id="IPR013833">
    <property type="entry name" value="Cyt_c_oxidase_su3_a-hlx"/>
</dbReference>
<evidence type="ECO:0000313" key="9">
    <source>
        <dbReference type="EMBL" id="GAO38476.1"/>
    </source>
</evidence>
<dbReference type="GO" id="GO:0019646">
    <property type="term" value="P:aerobic electron transport chain"/>
    <property type="evidence" value="ECO:0007669"/>
    <property type="project" value="InterPro"/>
</dbReference>
<dbReference type="EMBL" id="BBWU01000015">
    <property type="protein sequence ID" value="GAO38476.1"/>
    <property type="molecule type" value="Genomic_DNA"/>
</dbReference>
<dbReference type="InterPro" id="IPR000298">
    <property type="entry name" value="Cyt_c_oxidase-like_su3"/>
</dbReference>
<evidence type="ECO:0000256" key="3">
    <source>
        <dbReference type="ARBA" id="ARBA00022692"/>
    </source>
</evidence>
<evidence type="ECO:0000256" key="5">
    <source>
        <dbReference type="ARBA" id="ARBA00023136"/>
    </source>
</evidence>
<evidence type="ECO:0000256" key="2">
    <source>
        <dbReference type="ARBA" id="ARBA00010581"/>
    </source>
</evidence>
<evidence type="ECO:0000256" key="6">
    <source>
        <dbReference type="RuleBase" id="RU003376"/>
    </source>
</evidence>
<dbReference type="InterPro" id="IPR035973">
    <property type="entry name" value="Cyt_c_oxidase_su3-like_sf"/>
</dbReference>
<keyword evidence="4 7" id="KW-1133">Transmembrane helix</keyword>
<reference evidence="9 10" key="1">
    <citation type="submission" date="2015-04" db="EMBL/GenBank/DDBJ databases">
        <title>Whole genome shotgun sequence of Sphingomonas changbaiensis NBRC 104936.</title>
        <authorList>
            <person name="Katano-Makiyama Y."/>
            <person name="Hosoyama A."/>
            <person name="Hashimoto M."/>
            <person name="Noguchi M."/>
            <person name="Tsuchikane K."/>
            <person name="Ohji S."/>
            <person name="Yamazoe A."/>
            <person name="Ichikawa N."/>
            <person name="Kimura A."/>
            <person name="Fujita N."/>
        </authorList>
    </citation>
    <scope>NUCLEOTIDE SEQUENCE [LARGE SCALE GENOMIC DNA]</scope>
    <source>
        <strain evidence="9 10">NBRC 104936</strain>
    </source>
</reference>
<dbReference type="OrthoDB" id="9810850at2"/>
<dbReference type="SUPFAM" id="SSF81452">
    <property type="entry name" value="Cytochrome c oxidase subunit III-like"/>
    <property type="match status" value="1"/>
</dbReference>
<dbReference type="STRING" id="1219043.SCH01S_15_01010"/>
<feature type="transmembrane region" description="Helical" evidence="7">
    <location>
        <begin position="94"/>
        <end position="114"/>
    </location>
</feature>
<comment type="caution">
    <text evidence="9">The sequence shown here is derived from an EMBL/GenBank/DDBJ whole genome shotgun (WGS) entry which is preliminary data.</text>
</comment>
<dbReference type="PANTHER" id="PTHR11403:SF6">
    <property type="entry name" value="NITRIC OXIDE REDUCTASE SUBUNIT E"/>
    <property type="match status" value="1"/>
</dbReference>
<feature type="transmembrane region" description="Helical" evidence="7">
    <location>
        <begin position="143"/>
        <end position="169"/>
    </location>
</feature>
<dbReference type="PANTHER" id="PTHR11403">
    <property type="entry name" value="CYTOCHROME C OXIDASE SUBUNIT III"/>
    <property type="match status" value="1"/>
</dbReference>
<accession>A0A0E9MM41</accession>
<dbReference type="GO" id="GO:0004129">
    <property type="term" value="F:cytochrome-c oxidase activity"/>
    <property type="evidence" value="ECO:0007669"/>
    <property type="project" value="InterPro"/>
</dbReference>
<dbReference type="GO" id="GO:0005886">
    <property type="term" value="C:plasma membrane"/>
    <property type="evidence" value="ECO:0007669"/>
    <property type="project" value="UniProtKB-SubCell"/>
</dbReference>
<feature type="transmembrane region" description="Helical" evidence="7">
    <location>
        <begin position="62"/>
        <end position="85"/>
    </location>
</feature>
<gene>
    <name evidence="9" type="ORF">SCH01S_15_01010</name>
</gene>